<protein>
    <submittedName>
        <fullName evidence="2">Uncharacterized protein</fullName>
    </submittedName>
</protein>
<keyword evidence="3" id="KW-1185">Reference proteome</keyword>
<reference evidence="2" key="1">
    <citation type="submission" date="2020-09" db="EMBL/GenBank/DDBJ databases">
        <authorList>
            <person name="Kim M.K."/>
        </authorList>
    </citation>
    <scope>NUCLEOTIDE SEQUENCE</scope>
    <source>
        <strain evidence="2">BT664</strain>
    </source>
</reference>
<dbReference type="RefSeq" id="WP_191003798.1">
    <property type="nucleotide sequence ID" value="NZ_JACXAD010000003.1"/>
</dbReference>
<feature type="transmembrane region" description="Helical" evidence="1">
    <location>
        <begin position="12"/>
        <end position="32"/>
    </location>
</feature>
<evidence type="ECO:0000256" key="1">
    <source>
        <dbReference type="SAM" id="Phobius"/>
    </source>
</evidence>
<keyword evidence="1" id="KW-1133">Transmembrane helix</keyword>
<dbReference type="EMBL" id="JACXAD010000003">
    <property type="protein sequence ID" value="MBD2766966.1"/>
    <property type="molecule type" value="Genomic_DNA"/>
</dbReference>
<gene>
    <name evidence="2" type="ORF">IC235_03550</name>
</gene>
<proteinExistence type="predicted"/>
<evidence type="ECO:0000313" key="3">
    <source>
        <dbReference type="Proteomes" id="UP000612233"/>
    </source>
</evidence>
<feature type="transmembrane region" description="Helical" evidence="1">
    <location>
        <begin position="133"/>
        <end position="150"/>
    </location>
</feature>
<keyword evidence="1" id="KW-0472">Membrane</keyword>
<comment type="caution">
    <text evidence="2">The sequence shown here is derived from an EMBL/GenBank/DDBJ whole genome shotgun (WGS) entry which is preliminary data.</text>
</comment>
<organism evidence="2 3">
    <name type="scientific">Hymenobacter montanus</name>
    <dbReference type="NCBI Taxonomy" id="2771359"/>
    <lineage>
        <taxon>Bacteria</taxon>
        <taxon>Pseudomonadati</taxon>
        <taxon>Bacteroidota</taxon>
        <taxon>Cytophagia</taxon>
        <taxon>Cytophagales</taxon>
        <taxon>Hymenobacteraceae</taxon>
        <taxon>Hymenobacter</taxon>
    </lineage>
</organism>
<accession>A0A927BAN8</accession>
<name>A0A927BAN8_9BACT</name>
<sequence length="207" mass="22768">MYENNRLAISRWWLRGVVTGAALVGLSAAVAGQTAPATIRLLPEDAQRGLNGAQHNFDFLAPGVRDTYQTAGFFGQKLRPYLAGNQQALSYLNLYRRQKTQFLIDRLIAVGSFGVYGQQIFAHGDPQYFNTTQQVAAGAFVASLLATIFINRNTNNYLQRAVDAYNADLSSSGKFQGGIWPRLRPSQLGFSQAALGQPLVSLHWSVR</sequence>
<keyword evidence="1" id="KW-0812">Transmembrane</keyword>
<evidence type="ECO:0000313" key="2">
    <source>
        <dbReference type="EMBL" id="MBD2766966.1"/>
    </source>
</evidence>
<dbReference type="Proteomes" id="UP000612233">
    <property type="component" value="Unassembled WGS sequence"/>
</dbReference>
<dbReference type="AlphaFoldDB" id="A0A927BAN8"/>